<organism evidence="2 3">
    <name type="scientific">Pyrenophora tritici-repentis</name>
    <dbReference type="NCBI Taxonomy" id="45151"/>
    <lineage>
        <taxon>Eukaryota</taxon>
        <taxon>Fungi</taxon>
        <taxon>Dikarya</taxon>
        <taxon>Ascomycota</taxon>
        <taxon>Pezizomycotina</taxon>
        <taxon>Dothideomycetes</taxon>
        <taxon>Pleosporomycetidae</taxon>
        <taxon>Pleosporales</taxon>
        <taxon>Pleosporineae</taxon>
        <taxon>Pleosporaceae</taxon>
        <taxon>Pyrenophora</taxon>
    </lineage>
</organism>
<proteinExistence type="predicted"/>
<comment type="caution">
    <text evidence="2">The sequence shown here is derived from an EMBL/GenBank/DDBJ whole genome shotgun (WGS) entry which is preliminary data.</text>
</comment>
<feature type="region of interest" description="Disordered" evidence="1">
    <location>
        <begin position="70"/>
        <end position="104"/>
    </location>
</feature>
<sequence>MPLRNLKRAAEGTPGPHGPHKRAKTAKGSASQPILIDDSQPKLSIRTLLHAPFESQLRDAILEATIQPLAKGSRAATEATSEAIEGGDNTSFNNEFTDNFDGIN</sequence>
<dbReference type="Proteomes" id="UP000249757">
    <property type="component" value="Unassembled WGS sequence"/>
</dbReference>
<feature type="region of interest" description="Disordered" evidence="1">
    <location>
        <begin position="1"/>
        <end position="33"/>
    </location>
</feature>
<gene>
    <name evidence="2" type="ORF">Ptr86124_001684</name>
</gene>
<evidence type="ECO:0000256" key="1">
    <source>
        <dbReference type="SAM" id="MobiDB-lite"/>
    </source>
</evidence>
<evidence type="ECO:0000313" key="3">
    <source>
        <dbReference type="Proteomes" id="UP000249757"/>
    </source>
</evidence>
<evidence type="ECO:0000313" key="2">
    <source>
        <dbReference type="EMBL" id="KAI1518556.1"/>
    </source>
</evidence>
<keyword evidence="3" id="KW-1185">Reference proteome</keyword>
<feature type="compositionally biased region" description="Polar residues" evidence="1">
    <location>
        <begin position="88"/>
        <end position="97"/>
    </location>
</feature>
<dbReference type="EMBL" id="NRDI02000002">
    <property type="protein sequence ID" value="KAI1518556.1"/>
    <property type="molecule type" value="Genomic_DNA"/>
</dbReference>
<name>A0A317AIJ7_9PLEO</name>
<accession>A0A317AIJ7</accession>
<protein>
    <submittedName>
        <fullName evidence="2">Uncharacterized protein</fullName>
    </submittedName>
</protein>
<dbReference type="AlphaFoldDB" id="A0A317AIJ7"/>
<reference evidence="3" key="1">
    <citation type="journal article" date="2022" name="Microb. Genom.">
        <title>A global pangenome for the wheat fungal pathogen Pyrenophora tritici-repentis and prediction of effector protein structural homology.</title>
        <authorList>
            <person name="Moolhuijzen P.M."/>
            <person name="See P.T."/>
            <person name="Shi G."/>
            <person name="Powell H.R."/>
            <person name="Cockram J."/>
            <person name="Jorgensen L.N."/>
            <person name="Benslimane H."/>
            <person name="Strelkov S.E."/>
            <person name="Turner J."/>
            <person name="Liu Z."/>
            <person name="Moffat C.S."/>
        </authorList>
    </citation>
    <scope>NUCLEOTIDE SEQUENCE [LARGE SCALE GENOMIC DNA]</scope>
</reference>